<evidence type="ECO:0000313" key="1">
    <source>
        <dbReference type="EMBL" id="KAF5252866.1"/>
    </source>
</evidence>
<reference evidence="1 2" key="1">
    <citation type="journal article" date="2020" name="BMC Genomics">
        <title>Correction to: Identification and distribution of gene clusters required for synthesis of sphingolipid metabolism inhibitors in diverse species of the filamentous fungus Fusarium.</title>
        <authorList>
            <person name="Kim H.S."/>
            <person name="Lohmar J.M."/>
            <person name="Busman M."/>
            <person name="Brown D.W."/>
            <person name="Naumann T.A."/>
            <person name="Divon H.H."/>
            <person name="Lysoe E."/>
            <person name="Uhlig S."/>
            <person name="Proctor R.H."/>
        </authorList>
    </citation>
    <scope>NUCLEOTIDE SEQUENCE [LARGE SCALE GENOMIC DNA]</scope>
    <source>
        <strain evidence="1 2">NRRL 25214</strain>
    </source>
</reference>
<gene>
    <name evidence="1" type="ORF">FANTH_2190</name>
</gene>
<keyword evidence="2" id="KW-1185">Reference proteome</keyword>
<accession>A0A8H4ZU93</accession>
<protein>
    <submittedName>
        <fullName evidence="1">Uncharacterized protein</fullName>
    </submittedName>
</protein>
<proteinExistence type="predicted"/>
<evidence type="ECO:0000313" key="2">
    <source>
        <dbReference type="Proteomes" id="UP000573603"/>
    </source>
</evidence>
<dbReference type="AlphaFoldDB" id="A0A8H4ZU93"/>
<dbReference type="EMBL" id="JABEVY010000050">
    <property type="protein sequence ID" value="KAF5252866.1"/>
    <property type="molecule type" value="Genomic_DNA"/>
</dbReference>
<sequence>MPSPRHSQLSALRHHCKAVWRFNVVTPIDARRANIPFEAARHDDIGPFDRYRRAERVPDKILAKAMPFAAAAVIDTNTPKLAQSLLGSRASVPYLLWSPTTSKTKEASQTPSLICSDKR</sequence>
<name>A0A8H4ZU93_9HYPO</name>
<organism evidence="1 2">
    <name type="scientific">Fusarium anthophilum</name>
    <dbReference type="NCBI Taxonomy" id="48485"/>
    <lineage>
        <taxon>Eukaryota</taxon>
        <taxon>Fungi</taxon>
        <taxon>Dikarya</taxon>
        <taxon>Ascomycota</taxon>
        <taxon>Pezizomycotina</taxon>
        <taxon>Sordariomycetes</taxon>
        <taxon>Hypocreomycetidae</taxon>
        <taxon>Hypocreales</taxon>
        <taxon>Nectriaceae</taxon>
        <taxon>Fusarium</taxon>
        <taxon>Fusarium fujikuroi species complex</taxon>
    </lineage>
</organism>
<comment type="caution">
    <text evidence="1">The sequence shown here is derived from an EMBL/GenBank/DDBJ whole genome shotgun (WGS) entry which is preliminary data.</text>
</comment>
<dbReference type="Proteomes" id="UP000573603">
    <property type="component" value="Unassembled WGS sequence"/>
</dbReference>